<keyword evidence="3" id="KW-1185">Reference proteome</keyword>
<keyword evidence="1" id="KW-0732">Signal</keyword>
<comment type="caution">
    <text evidence="2">The sequence shown here is derived from an EMBL/GenBank/DDBJ whole genome shotgun (WGS) entry which is preliminary data.</text>
</comment>
<feature type="signal peptide" evidence="1">
    <location>
        <begin position="1"/>
        <end position="22"/>
    </location>
</feature>
<reference evidence="2 3" key="1">
    <citation type="submission" date="2023-07" db="EMBL/GenBank/DDBJ databases">
        <title>Sorghum-associated microbial communities from plants grown in Nebraska, USA.</title>
        <authorList>
            <person name="Schachtman D."/>
        </authorList>
    </citation>
    <scope>NUCLEOTIDE SEQUENCE [LARGE SCALE GENOMIC DNA]</scope>
    <source>
        <strain evidence="2 3">584</strain>
    </source>
</reference>
<organism evidence="2 3">
    <name type="scientific">Inquilinus ginsengisoli</name>
    <dbReference type="NCBI Taxonomy" id="363840"/>
    <lineage>
        <taxon>Bacteria</taxon>
        <taxon>Pseudomonadati</taxon>
        <taxon>Pseudomonadota</taxon>
        <taxon>Alphaproteobacteria</taxon>
        <taxon>Rhodospirillales</taxon>
        <taxon>Rhodospirillaceae</taxon>
        <taxon>Inquilinus</taxon>
    </lineage>
</organism>
<evidence type="ECO:0000256" key="1">
    <source>
        <dbReference type="SAM" id="SignalP"/>
    </source>
</evidence>
<evidence type="ECO:0000313" key="3">
    <source>
        <dbReference type="Proteomes" id="UP001262410"/>
    </source>
</evidence>
<name>A0ABU1JQZ8_9PROT</name>
<dbReference type="EMBL" id="JAVDPW010000006">
    <property type="protein sequence ID" value="MDR6291043.1"/>
    <property type="molecule type" value="Genomic_DNA"/>
</dbReference>
<protein>
    <submittedName>
        <fullName evidence="2">Uncharacterized protein</fullName>
    </submittedName>
</protein>
<proteinExistence type="predicted"/>
<accession>A0ABU1JQZ8</accession>
<feature type="chain" id="PRO_5045056077" evidence="1">
    <location>
        <begin position="23"/>
        <end position="294"/>
    </location>
</feature>
<evidence type="ECO:0000313" key="2">
    <source>
        <dbReference type="EMBL" id="MDR6291043.1"/>
    </source>
</evidence>
<gene>
    <name evidence="2" type="ORF">E9232_003569</name>
</gene>
<dbReference type="RefSeq" id="WP_309795960.1">
    <property type="nucleotide sequence ID" value="NZ_JAVDPW010000006.1"/>
</dbReference>
<sequence>MNVFRASTAAALVALFAAPAFAVDVPSDPLERCKGLVTALPDSPLKDAQIGNIEAVGDTGCKFTDLKITKPGDPTTVSIEEVTLDKMDFASVYEGKPSNALVAEAKGITIDSPEAKAFLGDDAKSFDVSVDYVLDPATKMFTLTDFTVSGDALGEVALTGAFDGISTDATTASDPSAMLATAALRSIKLHFENKGIIDKVIAFATAQGEDPKTAIEQGKSQATMGMAMLSAFGVPEPAVKSLMAFAQDFPAPKGPITISADPAAPVALAQFAAAKPGEPKFTELVKSLNVAVAY</sequence>
<dbReference type="Proteomes" id="UP001262410">
    <property type="component" value="Unassembled WGS sequence"/>
</dbReference>